<protein>
    <submittedName>
        <fullName evidence="1">Uncharacterized protein</fullName>
    </submittedName>
</protein>
<name>A0A2R6NRR5_9APHY</name>
<accession>A0A2R6NRR5</accession>
<dbReference type="AlphaFoldDB" id="A0A2R6NRR5"/>
<evidence type="ECO:0000313" key="2">
    <source>
        <dbReference type="Proteomes" id="UP000186601"/>
    </source>
</evidence>
<evidence type="ECO:0000313" key="1">
    <source>
        <dbReference type="EMBL" id="PSR75475.1"/>
    </source>
</evidence>
<dbReference type="EMBL" id="MLYV02000892">
    <property type="protein sequence ID" value="PSR75475.1"/>
    <property type="molecule type" value="Genomic_DNA"/>
</dbReference>
<proteinExistence type="predicted"/>
<organism evidence="1 2">
    <name type="scientific">Hermanssonia centrifuga</name>
    <dbReference type="NCBI Taxonomy" id="98765"/>
    <lineage>
        <taxon>Eukaryota</taxon>
        <taxon>Fungi</taxon>
        <taxon>Dikarya</taxon>
        <taxon>Basidiomycota</taxon>
        <taxon>Agaricomycotina</taxon>
        <taxon>Agaricomycetes</taxon>
        <taxon>Polyporales</taxon>
        <taxon>Meruliaceae</taxon>
        <taxon>Hermanssonia</taxon>
    </lineage>
</organism>
<dbReference type="Proteomes" id="UP000186601">
    <property type="component" value="Unassembled WGS sequence"/>
</dbReference>
<keyword evidence="2" id="KW-1185">Reference proteome</keyword>
<gene>
    <name evidence="1" type="ORF">PHLCEN_2v9105</name>
</gene>
<reference evidence="1 2" key="1">
    <citation type="submission" date="2018-02" db="EMBL/GenBank/DDBJ databases">
        <title>Genome sequence of the basidiomycete white-rot fungus Phlebia centrifuga.</title>
        <authorList>
            <person name="Granchi Z."/>
            <person name="Peng M."/>
            <person name="de Vries R.P."/>
            <person name="Hilden K."/>
            <person name="Makela M.R."/>
            <person name="Grigoriev I."/>
            <person name="Riley R."/>
        </authorList>
    </citation>
    <scope>NUCLEOTIDE SEQUENCE [LARGE SCALE GENOMIC DNA]</scope>
    <source>
        <strain evidence="1 2">FBCC195</strain>
    </source>
</reference>
<comment type="caution">
    <text evidence="1">The sequence shown here is derived from an EMBL/GenBank/DDBJ whole genome shotgun (WGS) entry which is preliminary data.</text>
</comment>
<sequence>MTLAGYAKMYLKGYGGRQEHATGSLRYDKDVLIASYATTHSLWIGKKIKWETATNFIKPIQKIALPVEYLSFGAPTLFV</sequence>